<evidence type="ECO:0000313" key="7">
    <source>
        <dbReference type="Proteomes" id="UP000024404"/>
    </source>
</evidence>
<proteinExistence type="inferred from homology"/>
<dbReference type="EnsemblMetazoa" id="OVOC11831.1">
    <property type="protein sequence ID" value="OVOC11831.1"/>
    <property type="gene ID" value="WBGene00248640"/>
</dbReference>
<dbReference type="NCBIfam" id="TIGR01460">
    <property type="entry name" value="HAD-SF-IIA"/>
    <property type="match status" value="1"/>
</dbReference>
<feature type="active site" description="Nucleophile" evidence="3">
    <location>
        <position position="22"/>
    </location>
</feature>
<dbReference type="EMBL" id="CMVM020000016">
    <property type="status" value="NOT_ANNOTATED_CDS"/>
    <property type="molecule type" value="Genomic_DNA"/>
</dbReference>
<dbReference type="SUPFAM" id="SSF56784">
    <property type="entry name" value="HAD-like"/>
    <property type="match status" value="1"/>
</dbReference>
<comment type="similarity">
    <text evidence="2">Belongs to the HAD-like hydrolase superfamily.</text>
</comment>
<keyword evidence="1 2" id="KW-0378">Hydrolase</keyword>
<dbReference type="OMA" id="CETDIKF"/>
<name>A0A8R1XTS7_ONCVO</name>
<evidence type="ECO:0000256" key="1">
    <source>
        <dbReference type="ARBA" id="ARBA00022801"/>
    </source>
</evidence>
<evidence type="ECO:0000256" key="5">
    <source>
        <dbReference type="PIRSR" id="PIRSR000915-3"/>
    </source>
</evidence>
<evidence type="ECO:0000313" key="6">
    <source>
        <dbReference type="EnsemblMetazoa" id="OVOC11831.1"/>
    </source>
</evidence>
<dbReference type="GO" id="GO:0005737">
    <property type="term" value="C:cytoplasm"/>
    <property type="evidence" value="ECO:0007669"/>
    <property type="project" value="TreeGrafter"/>
</dbReference>
<feature type="binding site" evidence="5">
    <location>
        <position position="22"/>
    </location>
    <ligand>
        <name>Mg(2+)</name>
        <dbReference type="ChEBI" id="CHEBI:18420"/>
    </ligand>
</feature>
<dbReference type="InterPro" id="IPR006357">
    <property type="entry name" value="HAD-SF_hydro_IIA"/>
</dbReference>
<dbReference type="PANTHER" id="PTHR19288:SF93">
    <property type="entry name" value="FI11325P-RELATED"/>
    <property type="match status" value="1"/>
</dbReference>
<accession>A0A8R1XTS7</accession>
<protein>
    <recommendedName>
        <fullName evidence="8">4-nitrophenylphosphatase</fullName>
    </recommendedName>
</protein>
<keyword evidence="7" id="KW-1185">Reference proteome</keyword>
<dbReference type="InterPro" id="IPR006349">
    <property type="entry name" value="PGP_euk"/>
</dbReference>
<organism evidence="6 7">
    <name type="scientific">Onchocerca volvulus</name>
    <dbReference type="NCBI Taxonomy" id="6282"/>
    <lineage>
        <taxon>Eukaryota</taxon>
        <taxon>Metazoa</taxon>
        <taxon>Ecdysozoa</taxon>
        <taxon>Nematoda</taxon>
        <taxon>Chromadorea</taxon>
        <taxon>Rhabditida</taxon>
        <taxon>Spirurina</taxon>
        <taxon>Spiruromorpha</taxon>
        <taxon>Filarioidea</taxon>
        <taxon>Onchocercidae</taxon>
        <taxon>Onchocerca</taxon>
    </lineage>
</organism>
<dbReference type="AlphaFoldDB" id="A0A8R1XTS7"/>
<dbReference type="GO" id="GO:0016791">
    <property type="term" value="F:phosphatase activity"/>
    <property type="evidence" value="ECO:0007669"/>
    <property type="project" value="InterPro"/>
</dbReference>
<dbReference type="InterPro" id="IPR023214">
    <property type="entry name" value="HAD_sf"/>
</dbReference>
<dbReference type="Proteomes" id="UP000024404">
    <property type="component" value="Unassembled WGS sequence"/>
</dbReference>
<keyword evidence="5" id="KW-0460">Magnesium</keyword>
<feature type="binding site" evidence="5">
    <location>
        <position position="24"/>
    </location>
    <ligand>
        <name>Mg(2+)</name>
        <dbReference type="ChEBI" id="CHEBI:18420"/>
    </ligand>
</feature>
<dbReference type="NCBIfam" id="TIGR01452">
    <property type="entry name" value="PGP_euk"/>
    <property type="match status" value="1"/>
</dbReference>
<evidence type="ECO:0000256" key="2">
    <source>
        <dbReference type="PIRNR" id="PIRNR000915"/>
    </source>
</evidence>
<dbReference type="InterPro" id="IPR036412">
    <property type="entry name" value="HAD-like_sf"/>
</dbReference>
<dbReference type="Pfam" id="PF13242">
    <property type="entry name" value="Hydrolase_like"/>
    <property type="match status" value="1"/>
</dbReference>
<reference evidence="7" key="1">
    <citation type="submission" date="2013-10" db="EMBL/GenBank/DDBJ databases">
        <title>Genome sequencing of Onchocerca volvulus.</title>
        <authorList>
            <person name="Cotton J."/>
            <person name="Tsai J."/>
            <person name="Stanley E."/>
            <person name="Tracey A."/>
            <person name="Holroyd N."/>
            <person name="Lustigman S."/>
            <person name="Berriman M."/>
        </authorList>
    </citation>
    <scope>NUCLEOTIDE SEQUENCE</scope>
</reference>
<sequence length="301" mass="33262">MSKVQEADVHQLINSFDSFFFDADGVLWLDNIPLPGAADFLRYLISIGKNVFIVTNNSSKTLDDFAAKCRRIGFDMISDDHMLSPAKVLAHILAMEKSDLPVYLVGSTGLQKELKKRGIECFGVGPDPIENYTDVESIQQIDISRKVRAVVVSFDIHISYPKLMRAASYINQPGVRFYATNPDPKLPGPVPGVVIPGSGVNVRAVETAAGKEPIIIGKPSKTMFEYIKERFNIKAEKSVIFGDSCVTDIKFGHENGLTSVLVGTGVSDLDKVREFEKQGREDLIPTCYTPSLKVLFDMLQK</sequence>
<dbReference type="GO" id="GO:0046872">
    <property type="term" value="F:metal ion binding"/>
    <property type="evidence" value="ECO:0007669"/>
    <property type="project" value="UniProtKB-KW"/>
</dbReference>
<comment type="cofactor">
    <cofactor evidence="5">
        <name>Mg(2+)</name>
        <dbReference type="ChEBI" id="CHEBI:18420"/>
    </cofactor>
    <text evidence="5">Divalent metal ions. Mg(2+) is the most effective.</text>
</comment>
<evidence type="ECO:0000256" key="4">
    <source>
        <dbReference type="PIRSR" id="PIRSR000915-2"/>
    </source>
</evidence>
<feature type="binding site" evidence="5">
    <location>
        <position position="243"/>
    </location>
    <ligand>
        <name>Mg(2+)</name>
        <dbReference type="ChEBI" id="CHEBI:18420"/>
    </ligand>
</feature>
<evidence type="ECO:0008006" key="8">
    <source>
        <dbReference type="Google" id="ProtNLM"/>
    </source>
</evidence>
<keyword evidence="5" id="KW-0479">Metal-binding</keyword>
<reference evidence="6" key="2">
    <citation type="submission" date="2022-06" db="UniProtKB">
        <authorList>
            <consortium name="EnsemblMetazoa"/>
        </authorList>
    </citation>
    <scope>IDENTIFICATION</scope>
</reference>
<dbReference type="PIRSF" id="PIRSF000915">
    <property type="entry name" value="PGP-type_phosphatase"/>
    <property type="match status" value="1"/>
</dbReference>
<dbReference type="Gene3D" id="3.40.50.1000">
    <property type="entry name" value="HAD superfamily/HAD-like"/>
    <property type="match status" value="2"/>
</dbReference>
<feature type="active site" description="Proton donor" evidence="3">
    <location>
        <position position="24"/>
    </location>
</feature>
<evidence type="ECO:0000256" key="3">
    <source>
        <dbReference type="PIRSR" id="PIRSR000915-1"/>
    </source>
</evidence>
<dbReference type="Pfam" id="PF13344">
    <property type="entry name" value="Hydrolase_6"/>
    <property type="match status" value="1"/>
</dbReference>
<feature type="binding site" evidence="4">
    <location>
        <position position="218"/>
    </location>
    <ligand>
        <name>substrate</name>
    </ligand>
</feature>
<dbReference type="PANTHER" id="PTHR19288">
    <property type="entry name" value="4-NITROPHENYLPHOSPHATASE-RELATED"/>
    <property type="match status" value="1"/>
</dbReference>